<dbReference type="AlphaFoldDB" id="A0A4R2PTR3"/>
<dbReference type="InterPro" id="IPR001296">
    <property type="entry name" value="Glyco_trans_1"/>
</dbReference>
<reference evidence="4 5" key="1">
    <citation type="submission" date="2019-03" db="EMBL/GenBank/DDBJ databases">
        <title>Genomic Encyclopedia of Type Strains, Phase IV (KMG-IV): sequencing the most valuable type-strain genomes for metagenomic binning, comparative biology and taxonomic classification.</title>
        <authorList>
            <person name="Goeker M."/>
        </authorList>
    </citation>
    <scope>NUCLEOTIDE SEQUENCE [LARGE SCALE GENOMIC DNA]</scope>
    <source>
        <strain evidence="4 5">DSM 18063</strain>
    </source>
</reference>
<dbReference type="Proteomes" id="UP000294835">
    <property type="component" value="Unassembled WGS sequence"/>
</dbReference>
<dbReference type="EMBL" id="SLXP01000013">
    <property type="protein sequence ID" value="TCP39289.1"/>
    <property type="molecule type" value="Genomic_DNA"/>
</dbReference>
<evidence type="ECO:0000259" key="3">
    <source>
        <dbReference type="Pfam" id="PF13439"/>
    </source>
</evidence>
<keyword evidence="1 4" id="KW-0808">Transferase</keyword>
<dbReference type="Pfam" id="PF13439">
    <property type="entry name" value="Glyco_transf_4"/>
    <property type="match status" value="1"/>
</dbReference>
<proteinExistence type="predicted"/>
<dbReference type="PANTHER" id="PTHR46401">
    <property type="entry name" value="GLYCOSYLTRANSFERASE WBBK-RELATED"/>
    <property type="match status" value="1"/>
</dbReference>
<feature type="domain" description="Glycosyl transferase family 1" evidence="2">
    <location>
        <begin position="196"/>
        <end position="340"/>
    </location>
</feature>
<feature type="domain" description="Glycosyltransferase subfamily 4-like N-terminal" evidence="3">
    <location>
        <begin position="35"/>
        <end position="180"/>
    </location>
</feature>
<protein>
    <submittedName>
        <fullName evidence="4">Glycosyltransferase involved in cell wall biosynthesis</fullName>
    </submittedName>
</protein>
<dbReference type="CDD" id="cd03809">
    <property type="entry name" value="GT4_MtfB-like"/>
    <property type="match status" value="1"/>
</dbReference>
<dbReference type="Gene3D" id="3.40.50.2000">
    <property type="entry name" value="Glycogen Phosphorylase B"/>
    <property type="match status" value="2"/>
</dbReference>
<evidence type="ECO:0000313" key="4">
    <source>
        <dbReference type="EMBL" id="TCP39289.1"/>
    </source>
</evidence>
<organism evidence="4 5">
    <name type="scientific">Rhodovulum marinum</name>
    <dbReference type="NCBI Taxonomy" id="320662"/>
    <lineage>
        <taxon>Bacteria</taxon>
        <taxon>Pseudomonadati</taxon>
        <taxon>Pseudomonadota</taxon>
        <taxon>Alphaproteobacteria</taxon>
        <taxon>Rhodobacterales</taxon>
        <taxon>Paracoccaceae</taxon>
        <taxon>Rhodovulum</taxon>
    </lineage>
</organism>
<dbReference type="InterPro" id="IPR028098">
    <property type="entry name" value="Glyco_trans_4-like_N"/>
</dbReference>
<name>A0A4R2PTR3_9RHOB</name>
<sequence>MIAKSMPKQTLAILTNARAADQRSMIGYGEMVLEAARQSGHEVVEFRPASLLGRLLPERIQGPPRKFANNLDRFVVTPLKFAGRKADIVHVVDPGNAVYLPLIRHRRSIVTVHDMIPYLARDGKLPGWRPTLTGRWLMNRITAQLAKVDHIVCISHATRRDLLAYVDIPEACVRIIHNAVFQPMAPASPEACADLRVRLGLPAGAPLILHVGRNWYKNRETVLEVAARVRETRPDVHLVMVGALPPALEAQAERLGLGPELHVIERIERADMATLYTTAAVLLFPSYYEGFGLPVLEAQMCGTPVVCSDRGALPEVGNSYALLCDPKQVRALSSATLNALATDGIETLPNHFSATNWAKNYRDIYTSSQGALSA</sequence>
<comment type="caution">
    <text evidence="4">The sequence shown here is derived from an EMBL/GenBank/DDBJ whole genome shotgun (WGS) entry which is preliminary data.</text>
</comment>
<evidence type="ECO:0000259" key="2">
    <source>
        <dbReference type="Pfam" id="PF00534"/>
    </source>
</evidence>
<dbReference type="GO" id="GO:0016757">
    <property type="term" value="F:glycosyltransferase activity"/>
    <property type="evidence" value="ECO:0007669"/>
    <property type="project" value="InterPro"/>
</dbReference>
<accession>A0A4R2PTR3</accession>
<evidence type="ECO:0000313" key="5">
    <source>
        <dbReference type="Proteomes" id="UP000294835"/>
    </source>
</evidence>
<gene>
    <name evidence="4" type="ORF">EV662_11366</name>
</gene>
<dbReference type="PANTHER" id="PTHR46401:SF2">
    <property type="entry name" value="GLYCOSYLTRANSFERASE WBBK-RELATED"/>
    <property type="match status" value="1"/>
</dbReference>
<evidence type="ECO:0000256" key="1">
    <source>
        <dbReference type="ARBA" id="ARBA00022679"/>
    </source>
</evidence>
<keyword evidence="5" id="KW-1185">Reference proteome</keyword>
<dbReference type="RefSeq" id="WP_132464839.1">
    <property type="nucleotide sequence ID" value="NZ_SLXP01000013.1"/>
</dbReference>
<dbReference type="Pfam" id="PF00534">
    <property type="entry name" value="Glycos_transf_1"/>
    <property type="match status" value="1"/>
</dbReference>
<dbReference type="OrthoDB" id="9790710at2"/>
<dbReference type="SUPFAM" id="SSF53756">
    <property type="entry name" value="UDP-Glycosyltransferase/glycogen phosphorylase"/>
    <property type="match status" value="1"/>
</dbReference>
<dbReference type="GO" id="GO:0009103">
    <property type="term" value="P:lipopolysaccharide biosynthetic process"/>
    <property type="evidence" value="ECO:0007669"/>
    <property type="project" value="TreeGrafter"/>
</dbReference>